<dbReference type="RefSeq" id="WP_283345132.1">
    <property type="nucleotide sequence ID" value="NZ_JASHIF010000011.1"/>
</dbReference>
<name>A0ABT6YA45_9BACT</name>
<organism evidence="1 2">
    <name type="scientific">Flectobacillus roseus</name>
    <dbReference type="NCBI Taxonomy" id="502259"/>
    <lineage>
        <taxon>Bacteria</taxon>
        <taxon>Pseudomonadati</taxon>
        <taxon>Bacteroidota</taxon>
        <taxon>Cytophagia</taxon>
        <taxon>Cytophagales</taxon>
        <taxon>Flectobacillaceae</taxon>
        <taxon>Flectobacillus</taxon>
    </lineage>
</organism>
<evidence type="ECO:0000313" key="1">
    <source>
        <dbReference type="EMBL" id="MDI9860421.1"/>
    </source>
</evidence>
<evidence type="ECO:0000313" key="2">
    <source>
        <dbReference type="Proteomes" id="UP001236507"/>
    </source>
</evidence>
<accession>A0ABT6YA45</accession>
<reference evidence="1 2" key="1">
    <citation type="submission" date="2023-05" db="EMBL/GenBank/DDBJ databases">
        <title>Novel species of genus Flectobacillus isolated from stream in China.</title>
        <authorList>
            <person name="Lu H."/>
        </authorList>
    </citation>
    <scope>NUCLEOTIDE SEQUENCE [LARGE SCALE GENOMIC DNA]</scope>
    <source>
        <strain evidence="1 2">KCTC 42575</strain>
    </source>
</reference>
<dbReference type="Proteomes" id="UP001236507">
    <property type="component" value="Unassembled WGS sequence"/>
</dbReference>
<protein>
    <submittedName>
        <fullName evidence="1">Uncharacterized protein</fullName>
    </submittedName>
</protein>
<comment type="caution">
    <text evidence="1">The sequence shown here is derived from an EMBL/GenBank/DDBJ whole genome shotgun (WGS) entry which is preliminary data.</text>
</comment>
<proteinExistence type="predicted"/>
<sequence length="225" mass="25359">MKLHIGISLFICCWLLGNQAFGQSISISISSGNPELSSGIAKGSGFLQFKNYNLFEVYRMLLAEQKISLEKPKDVIVKTENVNVILCTDSLLLEDGKMVLMDSLLKRYNQKVRYKNKIEDRWVLSVDDAKKLATFVTQNLMPGMVQSKSFNGSELSVVNMSIPEIIAAVADLIKTPIENQVYDQIDQKYSMDIKLNPISSLTQQFKLKGLTYIQQPIEIRTAVIE</sequence>
<dbReference type="EMBL" id="JASHIF010000011">
    <property type="protein sequence ID" value="MDI9860421.1"/>
    <property type="molecule type" value="Genomic_DNA"/>
</dbReference>
<gene>
    <name evidence="1" type="ORF">QM524_14505</name>
</gene>
<keyword evidence="2" id="KW-1185">Reference proteome</keyword>